<dbReference type="Pfam" id="PF15535">
    <property type="entry name" value="Ntox37"/>
    <property type="match status" value="1"/>
</dbReference>
<proteinExistence type="predicted"/>
<evidence type="ECO:0000313" key="4">
    <source>
        <dbReference type="Proteomes" id="UP000615446"/>
    </source>
</evidence>
<gene>
    <name evidence="3" type="ORF">RCL2_003038300</name>
</gene>
<feature type="domain" description="Toxin 37-like C-terminal" evidence="2">
    <location>
        <begin position="66"/>
        <end position="136"/>
    </location>
</feature>
<organism evidence="3 4">
    <name type="scientific">Rhizophagus clarus</name>
    <dbReference type="NCBI Taxonomy" id="94130"/>
    <lineage>
        <taxon>Eukaryota</taxon>
        <taxon>Fungi</taxon>
        <taxon>Fungi incertae sedis</taxon>
        <taxon>Mucoromycota</taxon>
        <taxon>Glomeromycotina</taxon>
        <taxon>Glomeromycetes</taxon>
        <taxon>Glomerales</taxon>
        <taxon>Glomeraceae</taxon>
        <taxon>Rhizophagus</taxon>
    </lineage>
</organism>
<dbReference type="EMBL" id="BLAL01000338">
    <property type="protein sequence ID" value="GET04081.1"/>
    <property type="molecule type" value="Genomic_DNA"/>
</dbReference>
<reference evidence="3" key="1">
    <citation type="submission" date="2019-10" db="EMBL/GenBank/DDBJ databases">
        <title>Conservation and host-specific expression of non-tandemly repeated heterogenous ribosome RNA gene in arbuscular mycorrhizal fungi.</title>
        <authorList>
            <person name="Maeda T."/>
            <person name="Kobayashi Y."/>
            <person name="Nakagawa T."/>
            <person name="Ezawa T."/>
            <person name="Yamaguchi K."/>
            <person name="Bino T."/>
            <person name="Nishimoto Y."/>
            <person name="Shigenobu S."/>
            <person name="Kawaguchi M."/>
        </authorList>
    </citation>
    <scope>NUCLEOTIDE SEQUENCE</scope>
    <source>
        <strain evidence="3">HR1</strain>
    </source>
</reference>
<dbReference type="Proteomes" id="UP000615446">
    <property type="component" value="Unassembled WGS sequence"/>
</dbReference>
<protein>
    <submittedName>
        <fullName evidence="3">RHS repeat protein</fullName>
    </submittedName>
</protein>
<feature type="compositionally biased region" description="Basic and acidic residues" evidence="1">
    <location>
        <begin position="109"/>
        <end position="129"/>
    </location>
</feature>
<feature type="region of interest" description="Disordered" evidence="1">
    <location>
        <begin position="53"/>
        <end position="92"/>
    </location>
</feature>
<feature type="region of interest" description="Disordered" evidence="1">
    <location>
        <begin position="109"/>
        <end position="148"/>
    </location>
</feature>
<evidence type="ECO:0000256" key="1">
    <source>
        <dbReference type="SAM" id="MobiDB-lite"/>
    </source>
</evidence>
<dbReference type="InterPro" id="IPR029108">
    <property type="entry name" value="Ntox37-like_C"/>
</dbReference>
<comment type="caution">
    <text evidence="3">The sequence shown here is derived from an EMBL/GenBank/DDBJ whole genome shotgun (WGS) entry which is preliminary data.</text>
</comment>
<evidence type="ECO:0000313" key="3">
    <source>
        <dbReference type="EMBL" id="GET04081.1"/>
    </source>
</evidence>
<dbReference type="OrthoDB" id="2440655at2759"/>
<sequence>MKIFNIHEFLTKRKLCEFLNIAQYMALPGILAFEKAVEVTVLTTATILAAKAASEGSKEKQTIGDGKPTKETGFEPKRNSDGKKVVAPNGKRGYVDKKGDIWVPVKKSNHEGAHRGEHWDVQHPREKTYHNTLPDGRIAGGSCRHVKK</sequence>
<evidence type="ECO:0000259" key="2">
    <source>
        <dbReference type="Pfam" id="PF15535"/>
    </source>
</evidence>
<name>A0A8H3MG13_9GLOM</name>
<feature type="compositionally biased region" description="Basic and acidic residues" evidence="1">
    <location>
        <begin position="56"/>
        <end position="84"/>
    </location>
</feature>
<dbReference type="AlphaFoldDB" id="A0A8H3MG13"/>
<accession>A0A8H3MG13</accession>